<dbReference type="PROSITE" id="PS50042">
    <property type="entry name" value="CNMP_BINDING_3"/>
    <property type="match status" value="1"/>
</dbReference>
<evidence type="ECO:0000256" key="1">
    <source>
        <dbReference type="ARBA" id="ARBA00023015"/>
    </source>
</evidence>
<dbReference type="InterPro" id="IPR036388">
    <property type="entry name" value="WH-like_DNA-bd_sf"/>
</dbReference>
<keyword evidence="3" id="KW-0804">Transcription</keyword>
<dbReference type="EMBL" id="CP049888">
    <property type="protein sequence ID" value="QIL51281.1"/>
    <property type="molecule type" value="Genomic_DNA"/>
</dbReference>
<dbReference type="Gene3D" id="1.10.10.10">
    <property type="entry name" value="Winged helix-like DNA-binding domain superfamily/Winged helix DNA-binding domain"/>
    <property type="match status" value="1"/>
</dbReference>
<dbReference type="AlphaFoldDB" id="A0A6G8B1S6"/>
<keyword evidence="2" id="KW-0238">DNA-binding</keyword>
<dbReference type="Pfam" id="PF00027">
    <property type="entry name" value="cNMP_binding"/>
    <property type="match status" value="1"/>
</dbReference>
<accession>A0A6G8B1S6</accession>
<keyword evidence="1" id="KW-0805">Transcription regulation</keyword>
<feature type="domain" description="HTH crp-type" evidence="5">
    <location>
        <begin position="145"/>
        <end position="216"/>
    </location>
</feature>
<feature type="domain" description="Cyclic nucleotide-binding" evidence="4">
    <location>
        <begin position="38"/>
        <end position="131"/>
    </location>
</feature>
<dbReference type="InterPro" id="IPR000595">
    <property type="entry name" value="cNMP-bd_dom"/>
</dbReference>
<dbReference type="Gene3D" id="2.60.120.10">
    <property type="entry name" value="Jelly Rolls"/>
    <property type="match status" value="1"/>
</dbReference>
<keyword evidence="7" id="KW-1185">Reference proteome</keyword>
<dbReference type="Pfam" id="PF13545">
    <property type="entry name" value="HTH_Crp_2"/>
    <property type="match status" value="1"/>
</dbReference>
<gene>
    <name evidence="6" type="ORF">G7084_05150</name>
</gene>
<evidence type="ECO:0000313" key="6">
    <source>
        <dbReference type="EMBL" id="QIL51281.1"/>
    </source>
</evidence>
<evidence type="ECO:0000256" key="3">
    <source>
        <dbReference type="ARBA" id="ARBA00023163"/>
    </source>
</evidence>
<dbReference type="GO" id="GO:0005829">
    <property type="term" value="C:cytosol"/>
    <property type="evidence" value="ECO:0007669"/>
    <property type="project" value="TreeGrafter"/>
</dbReference>
<dbReference type="PANTHER" id="PTHR24567:SF28">
    <property type="entry name" value="LISTERIOLYSIN REGULATORY PROTEIN"/>
    <property type="match status" value="1"/>
</dbReference>
<organism evidence="6 7">
    <name type="scientific">Weissella coleopterorum</name>
    <dbReference type="NCBI Taxonomy" id="2714949"/>
    <lineage>
        <taxon>Bacteria</taxon>
        <taxon>Bacillati</taxon>
        <taxon>Bacillota</taxon>
        <taxon>Bacilli</taxon>
        <taxon>Lactobacillales</taxon>
        <taxon>Lactobacillaceae</taxon>
        <taxon>Weissella</taxon>
    </lineage>
</organism>
<sequence>MNNQLCVQLVPLFQKLIRADQEEIEKIVHHTLVQKGNIVYAPNEEQQLIILEAGRVKVERLMENGDAHLQTMLYAGDFIGENWLFGTKNNNVFLTAEEDSHVCRINADQFKKLLIELPQLSYELTKHTVNKINTINQQNYYLTIYKTKDRIMTYLMDLIEEQESYTIKLPFNLKNTASYLGTTPETISRVLKDLVDKQEIKRLSLNRFIFSSKIQK</sequence>
<dbReference type="CDD" id="cd00038">
    <property type="entry name" value="CAP_ED"/>
    <property type="match status" value="1"/>
</dbReference>
<dbReference type="InterPro" id="IPR012318">
    <property type="entry name" value="HTH_CRP"/>
</dbReference>
<dbReference type="SMART" id="SM00100">
    <property type="entry name" value="cNMP"/>
    <property type="match status" value="1"/>
</dbReference>
<reference evidence="6 7" key="1">
    <citation type="submission" date="2020-03" db="EMBL/GenBank/DDBJ databases">
        <title>Weissella sp. nov., isolated from Cybister lewisianus.</title>
        <authorList>
            <person name="Hyun D.-W."/>
            <person name="Bae J.-W."/>
        </authorList>
    </citation>
    <scope>NUCLEOTIDE SEQUENCE [LARGE SCALE GENOMIC DNA]</scope>
    <source>
        <strain evidence="6 7">HDW19</strain>
    </source>
</reference>
<dbReference type="InterPro" id="IPR036390">
    <property type="entry name" value="WH_DNA-bd_sf"/>
</dbReference>
<dbReference type="InterPro" id="IPR018490">
    <property type="entry name" value="cNMP-bd_dom_sf"/>
</dbReference>
<dbReference type="SUPFAM" id="SSF51206">
    <property type="entry name" value="cAMP-binding domain-like"/>
    <property type="match status" value="1"/>
</dbReference>
<evidence type="ECO:0000256" key="2">
    <source>
        <dbReference type="ARBA" id="ARBA00023125"/>
    </source>
</evidence>
<dbReference type="PANTHER" id="PTHR24567">
    <property type="entry name" value="CRP FAMILY TRANSCRIPTIONAL REGULATORY PROTEIN"/>
    <property type="match status" value="1"/>
</dbReference>
<dbReference type="GO" id="GO:0003677">
    <property type="term" value="F:DNA binding"/>
    <property type="evidence" value="ECO:0007669"/>
    <property type="project" value="UniProtKB-KW"/>
</dbReference>
<dbReference type="SUPFAM" id="SSF46785">
    <property type="entry name" value="Winged helix' DNA-binding domain"/>
    <property type="match status" value="1"/>
</dbReference>
<name>A0A6G8B1S6_9LACO</name>
<dbReference type="InterPro" id="IPR014710">
    <property type="entry name" value="RmlC-like_jellyroll"/>
</dbReference>
<dbReference type="PROSITE" id="PS51063">
    <property type="entry name" value="HTH_CRP_2"/>
    <property type="match status" value="1"/>
</dbReference>
<dbReference type="KEGG" id="wco:G7084_05150"/>
<protein>
    <submittedName>
        <fullName evidence="6">Crp/Fnr family transcriptional regulator</fullName>
    </submittedName>
</protein>
<dbReference type="GO" id="GO:0003700">
    <property type="term" value="F:DNA-binding transcription factor activity"/>
    <property type="evidence" value="ECO:0007669"/>
    <property type="project" value="TreeGrafter"/>
</dbReference>
<proteinExistence type="predicted"/>
<evidence type="ECO:0000259" key="5">
    <source>
        <dbReference type="PROSITE" id="PS51063"/>
    </source>
</evidence>
<dbReference type="InterPro" id="IPR050397">
    <property type="entry name" value="Env_Response_Regulators"/>
</dbReference>
<evidence type="ECO:0000259" key="4">
    <source>
        <dbReference type="PROSITE" id="PS50042"/>
    </source>
</evidence>
<evidence type="ECO:0000313" key="7">
    <source>
        <dbReference type="Proteomes" id="UP000500741"/>
    </source>
</evidence>
<dbReference type="Proteomes" id="UP000500741">
    <property type="component" value="Chromosome"/>
</dbReference>